<evidence type="ECO:0000256" key="1">
    <source>
        <dbReference type="SAM" id="MobiDB-lite"/>
    </source>
</evidence>
<protein>
    <submittedName>
        <fullName evidence="3">Uncharacterized protein</fullName>
    </submittedName>
</protein>
<name>A0A504YT57_FASGI</name>
<feature type="compositionally biased region" description="Polar residues" evidence="1">
    <location>
        <begin position="105"/>
        <end position="135"/>
    </location>
</feature>
<dbReference type="EMBL" id="SUNJ01003323">
    <property type="protein sequence ID" value="TPP65342.1"/>
    <property type="molecule type" value="Genomic_DNA"/>
</dbReference>
<comment type="caution">
    <text evidence="3">The sequence shown here is derived from an EMBL/GenBank/DDBJ whole genome shotgun (WGS) entry which is preliminary data.</text>
</comment>
<feature type="compositionally biased region" description="Polar residues" evidence="1">
    <location>
        <begin position="235"/>
        <end position="247"/>
    </location>
</feature>
<gene>
    <name evidence="3" type="ORF">FGIG_05666</name>
</gene>
<feature type="chain" id="PRO_5021327636" evidence="2">
    <location>
        <begin position="21"/>
        <end position="393"/>
    </location>
</feature>
<feature type="compositionally biased region" description="Basic and acidic residues" evidence="1">
    <location>
        <begin position="192"/>
        <end position="203"/>
    </location>
</feature>
<accession>A0A504YT57</accession>
<feature type="signal peptide" evidence="2">
    <location>
        <begin position="1"/>
        <end position="20"/>
    </location>
</feature>
<proteinExistence type="predicted"/>
<dbReference type="AlphaFoldDB" id="A0A504YT57"/>
<dbReference type="Proteomes" id="UP000316759">
    <property type="component" value="Unassembled WGS sequence"/>
</dbReference>
<evidence type="ECO:0000313" key="3">
    <source>
        <dbReference type="EMBL" id="TPP65342.1"/>
    </source>
</evidence>
<feature type="compositionally biased region" description="Basic and acidic residues" evidence="1">
    <location>
        <begin position="73"/>
        <end position="82"/>
    </location>
</feature>
<sequence length="393" mass="43952">MKAFQIILALCCLILPFCVARPSSTNDKEMPALEDNANPGEDETQNNTDEQESSSQNTENSDGETEPETEAVADEKLIRIQSEENPEPAQSEADSEEGTKDVESVEQNSEGNESDSMNESLSQSKEATEETSQVEESIKPEAVPQTENHNVTEATVNQPVVDQVPELTTSSENIVPEKPSVADNQETMENVTESKVENIKQQEESEDEASLNEEKIRGAFISSVKNESELPKPQLKSNATVDSLTGSEESDHVVSEKAQEDALDQGEKAHDTFTSSQTNFELPPVNASADNNWVNISHWPFTYNFNESSGDEWDDEEEYLIDGCKYLRRKVYEDFGVNMTEKEIKETLSQIPKIQEKNDSEAEYYVDVVSLEQFISFVTVIVLHSSHRMDEET</sequence>
<evidence type="ECO:0000256" key="2">
    <source>
        <dbReference type="SAM" id="SignalP"/>
    </source>
</evidence>
<keyword evidence="2" id="KW-0732">Signal</keyword>
<feature type="compositionally biased region" description="Acidic residues" evidence="1">
    <location>
        <begin position="40"/>
        <end position="52"/>
    </location>
</feature>
<feature type="compositionally biased region" description="Polar residues" evidence="1">
    <location>
        <begin position="145"/>
        <end position="173"/>
    </location>
</feature>
<feature type="compositionally biased region" description="Acidic residues" evidence="1">
    <location>
        <begin position="61"/>
        <end position="72"/>
    </location>
</feature>
<reference evidence="3 4" key="1">
    <citation type="submission" date="2019-04" db="EMBL/GenBank/DDBJ databases">
        <title>Annotation for the trematode Fasciola gigantica.</title>
        <authorList>
            <person name="Choi Y.-J."/>
        </authorList>
    </citation>
    <scope>NUCLEOTIDE SEQUENCE [LARGE SCALE GENOMIC DNA]</scope>
    <source>
        <strain evidence="3">Uganda_cow_1</strain>
    </source>
</reference>
<evidence type="ECO:0000313" key="4">
    <source>
        <dbReference type="Proteomes" id="UP000316759"/>
    </source>
</evidence>
<keyword evidence="4" id="KW-1185">Reference proteome</keyword>
<feature type="region of interest" description="Disordered" evidence="1">
    <location>
        <begin position="23"/>
        <end position="253"/>
    </location>
</feature>
<feature type="compositionally biased region" description="Polar residues" evidence="1">
    <location>
        <begin position="182"/>
        <end position="191"/>
    </location>
</feature>
<organism evidence="3 4">
    <name type="scientific">Fasciola gigantica</name>
    <name type="common">Giant liver fluke</name>
    <dbReference type="NCBI Taxonomy" id="46835"/>
    <lineage>
        <taxon>Eukaryota</taxon>
        <taxon>Metazoa</taxon>
        <taxon>Spiralia</taxon>
        <taxon>Lophotrochozoa</taxon>
        <taxon>Platyhelminthes</taxon>
        <taxon>Trematoda</taxon>
        <taxon>Digenea</taxon>
        <taxon>Plagiorchiida</taxon>
        <taxon>Echinostomata</taxon>
        <taxon>Echinostomatoidea</taxon>
        <taxon>Fasciolidae</taxon>
        <taxon>Fasciola</taxon>
    </lineage>
</organism>